<evidence type="ECO:0000259" key="6">
    <source>
        <dbReference type="PROSITE" id="PS51766"/>
    </source>
</evidence>
<dbReference type="Gene3D" id="2.60.40.1180">
    <property type="entry name" value="Golgi alpha-mannosidase II"/>
    <property type="match status" value="1"/>
</dbReference>
<dbReference type="InterPro" id="IPR013780">
    <property type="entry name" value="Glyco_hydro_b"/>
</dbReference>
<dbReference type="Gene3D" id="2.60.40.680">
    <property type="match status" value="1"/>
</dbReference>
<dbReference type="Pfam" id="PF16499">
    <property type="entry name" value="Melibiase_2"/>
    <property type="match status" value="1"/>
</dbReference>
<dbReference type="Gene3D" id="1.10.1330.10">
    <property type="entry name" value="Dockerin domain"/>
    <property type="match status" value="1"/>
</dbReference>
<feature type="chain" id="PRO_5046128986" description="Dockerin domain-containing protein" evidence="5">
    <location>
        <begin position="28"/>
        <end position="1287"/>
    </location>
</feature>
<dbReference type="Pfam" id="PF00404">
    <property type="entry name" value="Dockerin_1"/>
    <property type="match status" value="1"/>
</dbReference>
<dbReference type="CDD" id="cd08547">
    <property type="entry name" value="Type_II_cohesin"/>
    <property type="match status" value="1"/>
</dbReference>
<dbReference type="InterPro" id="IPR016134">
    <property type="entry name" value="Dockerin_dom"/>
</dbReference>
<dbReference type="SUPFAM" id="SSF63446">
    <property type="entry name" value="Type I dockerin domain"/>
    <property type="match status" value="1"/>
</dbReference>
<name>A0ABX2A067_9BACL</name>
<keyword evidence="3" id="KW-0378">Hydrolase</keyword>
<dbReference type="InterPro" id="IPR002102">
    <property type="entry name" value="Cohesin_dom"/>
</dbReference>
<dbReference type="InterPro" id="IPR008965">
    <property type="entry name" value="CBM2/CBM3_carb-bd_dom_sf"/>
</dbReference>
<dbReference type="SUPFAM" id="SSF51445">
    <property type="entry name" value="(Trans)glycosidases"/>
    <property type="match status" value="1"/>
</dbReference>
<feature type="signal peptide" evidence="5">
    <location>
        <begin position="1"/>
        <end position="27"/>
    </location>
</feature>
<dbReference type="EMBL" id="WHNZ01000081">
    <property type="protein sequence ID" value="NOV04365.1"/>
    <property type="molecule type" value="Genomic_DNA"/>
</dbReference>
<dbReference type="PROSITE" id="PS00018">
    <property type="entry name" value="EF_HAND_1"/>
    <property type="match status" value="2"/>
</dbReference>
<reference evidence="7 8" key="1">
    <citation type="submission" date="2019-10" db="EMBL/GenBank/DDBJ databases">
        <title>Description of Paenibacillus pedi sp. nov.</title>
        <authorList>
            <person name="Carlier A."/>
            <person name="Qi S."/>
        </authorList>
    </citation>
    <scope>NUCLEOTIDE SEQUENCE [LARGE SCALE GENOMIC DNA]</scope>
    <source>
        <strain evidence="7 8">LMG 31457</strain>
    </source>
</reference>
<dbReference type="InterPro" id="IPR002241">
    <property type="entry name" value="Glyco_hydro_27"/>
</dbReference>
<proteinExistence type="inferred from homology"/>
<organism evidence="7 8">
    <name type="scientific">Paenibacillus planticolens</name>
    <dbReference type="NCBI Taxonomy" id="2654976"/>
    <lineage>
        <taxon>Bacteria</taxon>
        <taxon>Bacillati</taxon>
        <taxon>Bacillota</taxon>
        <taxon>Bacilli</taxon>
        <taxon>Bacillales</taxon>
        <taxon>Paenibacillaceae</taxon>
        <taxon>Paenibacillus</taxon>
    </lineage>
</organism>
<accession>A0ABX2A067</accession>
<keyword evidence="8" id="KW-1185">Reference proteome</keyword>
<dbReference type="Pfam" id="PF17801">
    <property type="entry name" value="Melibiase_C"/>
    <property type="match status" value="1"/>
</dbReference>
<sequence>MKRRNRMFKSMLLTVVTSSMIFGNSFTGSHVQVAKAAEPTDPIVYAKRTTGTMGWHATSYGGGFTEANMKANVDWIAAEYKDFGYEYIQIDGWINTGIRHNENGYITHYKTWANDYKYWADYVHAKGLKYAVYYNPSWVLKSIADDETVKVVGTDIKIKDIVNTTDPSKSFQDWYMVDPSKPGAEQYIKGMVNYYRSIGADMLKVDFIRLFDDAYGAAATETFYRWMREAAGDNFILYYANQKNRNHADAENKYADLIRASEDWRTDTNVQGVWWHTSVRNRGTVQDNKWPPAYNLFDGFVWLSDVSGPGKVALDGDFSILSSTGSTDAEKKFRISLLAMAGSSINIGDRYSNIGNNDVYYKNWEIIDMNKLGFVGKPLVRDVKSPLSQVWKGQLPDGTWIVGLFNREDSAQTRSIDFARDLGLNGNYLVSDMWSHANLGTMSSYSENVQPHSVRLLKISKLSMEPYGAFFAGSQQVTLNAVDPQAEIHYTTDGSEPTSSSPVYKAPFTVNQSSTVRAKITQGSGQGYEAAARFIQSDIDPIVNIAAGITSVAAPVKDQKNLILPTVPSGYTIRIKNSDQPNVIKTDGTIIPPAADTIVNLVFEVMRTSDAVTRDTAGIPVVVPAGTRDTGEPVTDFIVSTPNDYTTIYGSRTVQLKAQHPLQETVSWSVVNQDGTAAVDAKINANGLLYATKEGVYQVMATSKSGDIAKIQITFAQMSPMSNLAVAGNGSVIGSTLTGSYPPSNVFDGQTNTFFDHSTGTPYVGWDFGAGNAKAVNFVRFYPRANFEGRMLSGKIQGSNSATSGYVDLYTFTAAPTPGWNFIALDNKTAYRYYRYTSAQADRGNVAELEFYINIDRTVLGSQIAASKSLHEGNYTPSTWGALQAALTEAIRVNENAATTQAQLDQAAASLRTAMAGLEIEPNSPASIANGIKAIEAPAKGATSLTLPTVPDGFTIKINYTDGPAVIHSDGTITPPQEEATVLVVLEVTRTSDGATAETDLIPVVVPGVYVPAAVHASLHGADSVFAGGQFDLTYGLEHVKDGIYGQDLTFTYDPSKVEFAGADSVKTGFTIVNKKETPGQVRIIAASIGGDAAAGANGDLLTLHFRAKALAETSTSAIAISKAVIASGEGAETQVEGASHGLTITYVDKTALHALIAEAQQTHDAAEEGTHAGQYPAGSKAALLAAMSSARTVAGDAAATQPQVQQAAADLSTALQAFRASVITGTPGDVNGDGKVTVGDLAIVAKYYGKDSTDPQWDLYKFGDLNGDGKIDIEDLAIIARKIFES</sequence>
<dbReference type="PROSITE" id="PS51766">
    <property type="entry name" value="DOCKERIN"/>
    <property type="match status" value="1"/>
</dbReference>
<dbReference type="SUPFAM" id="SSF51011">
    <property type="entry name" value="Glycosyl hydrolase domain"/>
    <property type="match status" value="1"/>
</dbReference>
<dbReference type="Gene3D" id="3.20.20.70">
    <property type="entry name" value="Aldolase class I"/>
    <property type="match status" value="1"/>
</dbReference>
<evidence type="ECO:0000256" key="1">
    <source>
        <dbReference type="ARBA" id="ARBA00009743"/>
    </source>
</evidence>
<evidence type="ECO:0000313" key="7">
    <source>
        <dbReference type="EMBL" id="NOV04365.1"/>
    </source>
</evidence>
<dbReference type="PANTHER" id="PTHR11452">
    <property type="entry name" value="ALPHA-GALACTOSIDASE/ALPHA-N-ACETYLGALACTOSAMINIDASE"/>
    <property type="match status" value="1"/>
</dbReference>
<dbReference type="SUPFAM" id="SSF49785">
    <property type="entry name" value="Galactose-binding domain-like"/>
    <property type="match status" value="1"/>
</dbReference>
<dbReference type="RefSeq" id="WP_171687166.1">
    <property type="nucleotide sequence ID" value="NZ_WHNZ01000081.1"/>
</dbReference>
<dbReference type="InterPro" id="IPR041233">
    <property type="entry name" value="Melibiase_C"/>
</dbReference>
<evidence type="ECO:0000256" key="4">
    <source>
        <dbReference type="ARBA" id="ARBA00023295"/>
    </source>
</evidence>
<dbReference type="InterPro" id="IPR013785">
    <property type="entry name" value="Aldolase_TIM"/>
</dbReference>
<feature type="domain" description="Dockerin" evidence="6">
    <location>
        <begin position="1224"/>
        <end position="1287"/>
    </location>
</feature>
<dbReference type="SUPFAM" id="SSF49384">
    <property type="entry name" value="Carbohydrate-binding domain"/>
    <property type="match status" value="1"/>
</dbReference>
<dbReference type="Proteomes" id="UP000618579">
    <property type="component" value="Unassembled WGS sequence"/>
</dbReference>
<protein>
    <recommendedName>
        <fullName evidence="6">Dockerin domain-containing protein</fullName>
    </recommendedName>
</protein>
<evidence type="ECO:0000313" key="8">
    <source>
        <dbReference type="Proteomes" id="UP000618579"/>
    </source>
</evidence>
<evidence type="ECO:0000256" key="5">
    <source>
        <dbReference type="SAM" id="SignalP"/>
    </source>
</evidence>
<comment type="caution">
    <text evidence="7">The sequence shown here is derived from an EMBL/GenBank/DDBJ whole genome shotgun (WGS) entry which is preliminary data.</text>
</comment>
<dbReference type="InterPro" id="IPR036439">
    <property type="entry name" value="Dockerin_dom_sf"/>
</dbReference>
<keyword evidence="4" id="KW-0326">Glycosidase</keyword>
<comment type="similarity">
    <text evidence="1">Belongs to the glycosyl hydrolase 27 family.</text>
</comment>
<dbReference type="InterPro" id="IPR017853">
    <property type="entry name" value="GH"/>
</dbReference>
<gene>
    <name evidence="7" type="ORF">GC097_30775</name>
</gene>
<dbReference type="InterPro" id="IPR002105">
    <property type="entry name" value="Dockerin_1_rpt"/>
</dbReference>
<dbReference type="InterPro" id="IPR018247">
    <property type="entry name" value="EF_Hand_1_Ca_BS"/>
</dbReference>
<dbReference type="InterPro" id="IPR008979">
    <property type="entry name" value="Galactose-bd-like_sf"/>
</dbReference>
<evidence type="ECO:0000256" key="3">
    <source>
        <dbReference type="ARBA" id="ARBA00022801"/>
    </source>
</evidence>
<dbReference type="Pfam" id="PF00963">
    <property type="entry name" value="Cohesin"/>
    <property type="match status" value="1"/>
</dbReference>
<dbReference type="InterPro" id="IPR059177">
    <property type="entry name" value="GH29D-like_dom"/>
</dbReference>
<dbReference type="Pfam" id="PF07554">
    <property type="entry name" value="FIVAR"/>
    <property type="match status" value="2"/>
</dbReference>
<dbReference type="CDD" id="cd14256">
    <property type="entry name" value="Dockerin_I"/>
    <property type="match status" value="1"/>
</dbReference>
<dbReference type="Gene3D" id="2.60.120.260">
    <property type="entry name" value="Galactose-binding domain-like"/>
    <property type="match status" value="1"/>
</dbReference>
<evidence type="ECO:0000256" key="2">
    <source>
        <dbReference type="ARBA" id="ARBA00022729"/>
    </source>
</evidence>
<dbReference type="Pfam" id="PF13290">
    <property type="entry name" value="CHB_HEX_C_1"/>
    <property type="match status" value="1"/>
</dbReference>
<keyword evidence="2 5" id="KW-0732">Signal</keyword>
<dbReference type="Gene3D" id="1.20.1270.90">
    <property type="entry name" value="AF1782-like"/>
    <property type="match status" value="2"/>
</dbReference>
<dbReference type="PANTHER" id="PTHR11452:SF42">
    <property type="entry name" value="ALPHA-GALACTOSIDASE"/>
    <property type="match status" value="1"/>
</dbReference>